<name>A0A5B8M0D2_9HYPH</name>
<reference evidence="2 3" key="1">
    <citation type="submission" date="2019-07" db="EMBL/GenBank/DDBJ databases">
        <title>Full genome sequence of Devosia sp. Gsoil 520.</title>
        <authorList>
            <person name="Im W.-T."/>
        </authorList>
    </citation>
    <scope>NUCLEOTIDE SEQUENCE [LARGE SCALE GENOMIC DNA]</scope>
    <source>
        <strain evidence="2 3">Gsoil 520</strain>
    </source>
</reference>
<evidence type="ECO:0000313" key="2">
    <source>
        <dbReference type="EMBL" id="QDZ13152.1"/>
    </source>
</evidence>
<accession>A0A5B8M0D2</accession>
<dbReference type="InterPro" id="IPR009956">
    <property type="entry name" value="Post-segregation_anti-tox_CcdA"/>
</dbReference>
<dbReference type="AlphaFoldDB" id="A0A5B8M0D2"/>
<dbReference type="Pfam" id="PF07362">
    <property type="entry name" value="CcdA"/>
    <property type="match status" value="1"/>
</dbReference>
<dbReference type="EMBL" id="CP042304">
    <property type="protein sequence ID" value="QDZ13152.1"/>
    <property type="molecule type" value="Genomic_DNA"/>
</dbReference>
<keyword evidence="1" id="KW-1277">Toxin-antitoxin system</keyword>
<evidence type="ECO:0000256" key="1">
    <source>
        <dbReference type="ARBA" id="ARBA00022649"/>
    </source>
</evidence>
<sequence>MRATARKPTNLTLDSELVSEARALNINVSRAAENGLEAAIRKERERRWLEENAEAIQSSNDWVEKNGLPLEKYRPF</sequence>
<protein>
    <submittedName>
        <fullName evidence="2">Post-segregation antitoxin CcdA</fullName>
    </submittedName>
</protein>
<dbReference type="OrthoDB" id="7191115at2"/>
<organism evidence="2 3">
    <name type="scientific">Devosia ginsengisoli</name>
    <dbReference type="NCBI Taxonomy" id="400770"/>
    <lineage>
        <taxon>Bacteria</taxon>
        <taxon>Pseudomonadati</taxon>
        <taxon>Pseudomonadota</taxon>
        <taxon>Alphaproteobacteria</taxon>
        <taxon>Hyphomicrobiales</taxon>
        <taxon>Devosiaceae</taxon>
        <taxon>Devosia</taxon>
    </lineage>
</organism>
<dbReference type="KEGG" id="dea:FPZ08_02225"/>
<keyword evidence="3" id="KW-1185">Reference proteome</keyword>
<evidence type="ECO:0000313" key="3">
    <source>
        <dbReference type="Proteomes" id="UP000315364"/>
    </source>
</evidence>
<proteinExistence type="predicted"/>
<gene>
    <name evidence="2" type="ORF">FPZ08_02225</name>
</gene>
<dbReference type="Proteomes" id="UP000315364">
    <property type="component" value="Chromosome"/>
</dbReference>
<dbReference type="RefSeq" id="WP_146292867.1">
    <property type="nucleotide sequence ID" value="NZ_CP042304.1"/>
</dbReference>